<reference evidence="2" key="1">
    <citation type="submission" date="2019-10" db="EMBL/GenBank/DDBJ databases">
        <authorList>
            <person name="Soares A.E.R."/>
            <person name="Aleixo A."/>
            <person name="Schneider P."/>
            <person name="Miyaki C.Y."/>
            <person name="Schneider M.P."/>
            <person name="Mello C."/>
            <person name="Vasconcelos A.T.R."/>
        </authorList>
    </citation>
    <scope>NUCLEOTIDE SEQUENCE</scope>
    <source>
        <tissue evidence="2">Muscle</tissue>
    </source>
</reference>
<evidence type="ECO:0000313" key="3">
    <source>
        <dbReference type="Proteomes" id="UP001145742"/>
    </source>
</evidence>
<feature type="region of interest" description="Disordered" evidence="1">
    <location>
        <begin position="1"/>
        <end position="35"/>
    </location>
</feature>
<name>A0ABQ9CTA1_9PASS</name>
<sequence>MAKRAWTVTVKPSGPSQHPVLTGADPAEHPRSDGIGRQGGIELAVKIIPFTMQNYVAVMDYVNFNLYYTLSVIGFHEWN</sequence>
<dbReference type="EMBL" id="WHWB01034517">
    <property type="protein sequence ID" value="KAJ7408805.1"/>
    <property type="molecule type" value="Genomic_DNA"/>
</dbReference>
<comment type="caution">
    <text evidence="2">The sequence shown here is derived from an EMBL/GenBank/DDBJ whole genome shotgun (WGS) entry which is preliminary data.</text>
</comment>
<evidence type="ECO:0000313" key="2">
    <source>
        <dbReference type="EMBL" id="KAJ7408805.1"/>
    </source>
</evidence>
<organism evidence="2 3">
    <name type="scientific">Willisornis vidua</name>
    <name type="common">Xingu scale-backed antbird</name>
    <dbReference type="NCBI Taxonomy" id="1566151"/>
    <lineage>
        <taxon>Eukaryota</taxon>
        <taxon>Metazoa</taxon>
        <taxon>Chordata</taxon>
        <taxon>Craniata</taxon>
        <taxon>Vertebrata</taxon>
        <taxon>Euteleostomi</taxon>
        <taxon>Archelosauria</taxon>
        <taxon>Archosauria</taxon>
        <taxon>Dinosauria</taxon>
        <taxon>Saurischia</taxon>
        <taxon>Theropoda</taxon>
        <taxon>Coelurosauria</taxon>
        <taxon>Aves</taxon>
        <taxon>Neognathae</taxon>
        <taxon>Neoaves</taxon>
        <taxon>Telluraves</taxon>
        <taxon>Australaves</taxon>
        <taxon>Passeriformes</taxon>
        <taxon>Thamnophilidae</taxon>
        <taxon>Willisornis</taxon>
    </lineage>
</organism>
<accession>A0ABQ9CTA1</accession>
<dbReference type="Proteomes" id="UP001145742">
    <property type="component" value="Unassembled WGS sequence"/>
</dbReference>
<proteinExistence type="predicted"/>
<evidence type="ECO:0000256" key="1">
    <source>
        <dbReference type="SAM" id="MobiDB-lite"/>
    </source>
</evidence>
<gene>
    <name evidence="2" type="ORF">WISP_118423</name>
</gene>
<protein>
    <submittedName>
        <fullName evidence="2">Uncharacterized protein</fullName>
    </submittedName>
</protein>
<keyword evidence="3" id="KW-1185">Reference proteome</keyword>